<protein>
    <submittedName>
        <fullName evidence="1">Uncharacterized protein</fullName>
    </submittedName>
</protein>
<reference evidence="1 2" key="1">
    <citation type="submission" date="2024-08" db="EMBL/GenBank/DDBJ databases">
        <title>Sulfate-reducing bacteria isolated from formation water of the oil field in Kazakhstan and description of Pseudodesulfovibrio sp.</title>
        <authorList>
            <person name="Bidzhieva S.K."/>
            <person name="Tourova T.P."/>
            <person name="Grouzdev D.S."/>
            <person name="Beletsky A.V."/>
            <person name="Sokolova D.S."/>
            <person name="Samigullina S.R."/>
            <person name="Poltaraus A.B."/>
            <person name="Avtukh A.N."/>
            <person name="Tereshina V.M."/>
            <person name="Zhaparov N.S."/>
            <person name="Mardanov A.V."/>
            <person name="Nazina T.N."/>
        </authorList>
    </citation>
    <scope>NUCLEOTIDE SEQUENCE [LARGE SCALE GENOMIC DNA]</scope>
    <source>
        <strain evidence="1 2">9FUS</strain>
    </source>
</reference>
<dbReference type="Proteomes" id="UP001568698">
    <property type="component" value="Unassembled WGS sequence"/>
</dbReference>
<comment type="caution">
    <text evidence="1">The sequence shown here is derived from an EMBL/GenBank/DDBJ whole genome shotgun (WGS) entry which is preliminary data.</text>
</comment>
<name>A0ABV4K4H9_9BACT</name>
<gene>
    <name evidence="1" type="ORF">AB6M95_10610</name>
</gene>
<proteinExistence type="predicted"/>
<dbReference type="EMBL" id="JBGLYH010000027">
    <property type="protein sequence ID" value="MEZ7197201.1"/>
    <property type="molecule type" value="Genomic_DNA"/>
</dbReference>
<accession>A0ABV4K4H9</accession>
<evidence type="ECO:0000313" key="2">
    <source>
        <dbReference type="Proteomes" id="UP001568698"/>
    </source>
</evidence>
<sequence>MKGFDELDKKLKRLENNAKQMDGTREVSLVELFPSNFMSEYTSFADIQEFFDFVDIDLENEELGDSEVLQTAIRERTQFSSWQEMLEQATVTYVEKQLLKGM</sequence>
<evidence type="ECO:0000313" key="1">
    <source>
        <dbReference type="EMBL" id="MEZ7197201.1"/>
    </source>
</evidence>
<dbReference type="RefSeq" id="WP_371386722.1">
    <property type="nucleotide sequence ID" value="NZ_JBGLYH010000027.1"/>
</dbReference>
<organism evidence="1 2">
    <name type="scientific">Pseudodesulfovibrio karagichevae</name>
    <dbReference type="NCBI Taxonomy" id="3239305"/>
    <lineage>
        <taxon>Bacteria</taxon>
        <taxon>Pseudomonadati</taxon>
        <taxon>Thermodesulfobacteriota</taxon>
        <taxon>Desulfovibrionia</taxon>
        <taxon>Desulfovibrionales</taxon>
        <taxon>Desulfovibrionaceae</taxon>
    </lineage>
</organism>
<keyword evidence="2" id="KW-1185">Reference proteome</keyword>